<keyword evidence="6" id="KW-1185">Reference proteome</keyword>
<dbReference type="GO" id="GO:0045944">
    <property type="term" value="P:positive regulation of transcription by RNA polymerase II"/>
    <property type="evidence" value="ECO:0007669"/>
    <property type="project" value="TreeGrafter"/>
</dbReference>
<reference evidence="5 6" key="1">
    <citation type="journal article" date="2020" name="Genome Biol. Evol.">
        <title>A new high-quality draft genome assembly of the Chinese cordyceps Ophiocordyceps sinensis.</title>
        <authorList>
            <person name="Shu R."/>
            <person name="Zhang J."/>
            <person name="Meng Q."/>
            <person name="Zhang H."/>
            <person name="Zhou G."/>
            <person name="Li M."/>
            <person name="Wu P."/>
            <person name="Zhao Y."/>
            <person name="Chen C."/>
            <person name="Qin Q."/>
        </authorList>
    </citation>
    <scope>NUCLEOTIDE SEQUENCE [LARGE SCALE GENOMIC DNA]</scope>
    <source>
        <strain evidence="5 6">IOZ07</strain>
    </source>
</reference>
<comment type="subcellular location">
    <subcellularLocation>
        <location evidence="1">Nucleus</location>
    </subcellularLocation>
</comment>
<feature type="region of interest" description="Disordered" evidence="3">
    <location>
        <begin position="69"/>
        <end position="139"/>
    </location>
</feature>
<evidence type="ECO:0000259" key="4">
    <source>
        <dbReference type="PROSITE" id="PS50048"/>
    </source>
</evidence>
<dbReference type="EMBL" id="JAAVMX010000005">
    <property type="protein sequence ID" value="KAF4508543.1"/>
    <property type="molecule type" value="Genomic_DNA"/>
</dbReference>
<sequence>MAKPDADGPAAETTLPARQRKWHPRVFTGCVNCRRRHVKCDERTPSCTNCTRLSLPCNFDRRFVFKAVPRPSGLKPRPSSAEQQASSASSNSASPCSNEDAVDDDAVVGAQDRPPTPGQAGPSAAAPLTRPGAAASPPGFDFSVSGGMVPTGSAWGVQSSFNIARPDPAAHIDSNETLYYRHFLSTVSTYLIIYDTPANANPYRILPQLVGNSGLLQDTMKALGAMHLSGLAHVRDRRVHRSAAMKTYGSVVTRLRDAVSSGHGQANLELLATSLLLCMFEKMSSTDDSWKIHLVGAGQIFQSMYSPRTTLPNNDGADGLGVAATLPLRRFLVSAMSYLDVAAACATGGGALISGEYWETLGGGWEYNLGVPSFAETQSSAADRTMAQLRSSWSRVMSIQTDISKFVKLLQSGVDHRQRKIFHDDIGCRIKNWHKSVPDMFLRLEGMEAIPTGASEEEVEALTAAACIQSYALACTVYLERVTTRRIGSGAFDADIRSAVDGIVSLVLAFSSGINRLAILWPCLTAGIATVDSGQQRLLREWLTGMKSFGFKHVCRVLDTLEYSWEQMRLYGGLNYADFEVMISSNLVP</sequence>
<protein>
    <recommendedName>
        <fullName evidence="4">Zn(2)-C6 fungal-type domain-containing protein</fullName>
    </recommendedName>
</protein>
<dbReference type="GO" id="GO:0005634">
    <property type="term" value="C:nucleus"/>
    <property type="evidence" value="ECO:0007669"/>
    <property type="project" value="UniProtKB-SubCell"/>
</dbReference>
<feature type="compositionally biased region" description="Low complexity" evidence="3">
    <location>
        <begin position="124"/>
        <end position="135"/>
    </location>
</feature>
<dbReference type="PANTHER" id="PTHR37534:SF41">
    <property type="entry name" value="SFGA"/>
    <property type="match status" value="1"/>
</dbReference>
<dbReference type="Gene3D" id="4.10.240.10">
    <property type="entry name" value="Zn(2)-C6 fungal-type DNA-binding domain"/>
    <property type="match status" value="1"/>
</dbReference>
<evidence type="ECO:0000313" key="5">
    <source>
        <dbReference type="EMBL" id="KAF4508543.1"/>
    </source>
</evidence>
<comment type="caution">
    <text evidence="5">The sequence shown here is derived from an EMBL/GenBank/DDBJ whole genome shotgun (WGS) entry which is preliminary data.</text>
</comment>
<organism evidence="5 6">
    <name type="scientific">Ophiocordyceps sinensis</name>
    <dbReference type="NCBI Taxonomy" id="72228"/>
    <lineage>
        <taxon>Eukaryota</taxon>
        <taxon>Fungi</taxon>
        <taxon>Dikarya</taxon>
        <taxon>Ascomycota</taxon>
        <taxon>Pezizomycotina</taxon>
        <taxon>Sordariomycetes</taxon>
        <taxon>Hypocreomycetidae</taxon>
        <taxon>Hypocreales</taxon>
        <taxon>Ophiocordycipitaceae</taxon>
        <taxon>Ophiocordyceps</taxon>
    </lineage>
</organism>
<evidence type="ECO:0000256" key="2">
    <source>
        <dbReference type="ARBA" id="ARBA00023242"/>
    </source>
</evidence>
<dbReference type="SUPFAM" id="SSF57701">
    <property type="entry name" value="Zn2/Cys6 DNA-binding domain"/>
    <property type="match status" value="1"/>
</dbReference>
<dbReference type="GO" id="GO:0008270">
    <property type="term" value="F:zinc ion binding"/>
    <property type="evidence" value="ECO:0007669"/>
    <property type="project" value="InterPro"/>
</dbReference>
<dbReference type="OrthoDB" id="5386330at2759"/>
<name>A0A8H4PQH1_9HYPO</name>
<gene>
    <name evidence="5" type="ORF">G6O67_004905</name>
</gene>
<dbReference type="Pfam" id="PF11951">
    <property type="entry name" value="Fungal_trans_2"/>
    <property type="match status" value="1"/>
</dbReference>
<dbReference type="GO" id="GO:0000981">
    <property type="term" value="F:DNA-binding transcription factor activity, RNA polymerase II-specific"/>
    <property type="evidence" value="ECO:0007669"/>
    <property type="project" value="InterPro"/>
</dbReference>
<accession>A0A8H4PQH1</accession>
<dbReference type="InterPro" id="IPR036864">
    <property type="entry name" value="Zn2-C6_fun-type_DNA-bd_sf"/>
</dbReference>
<dbReference type="CDD" id="cd00067">
    <property type="entry name" value="GAL4"/>
    <property type="match status" value="1"/>
</dbReference>
<feature type="compositionally biased region" description="Low complexity" evidence="3">
    <location>
        <begin position="78"/>
        <end position="99"/>
    </location>
</feature>
<dbReference type="InterPro" id="IPR001138">
    <property type="entry name" value="Zn2Cys6_DnaBD"/>
</dbReference>
<proteinExistence type="predicted"/>
<dbReference type="PROSITE" id="PS50048">
    <property type="entry name" value="ZN2_CY6_FUNGAL_2"/>
    <property type="match status" value="1"/>
</dbReference>
<feature type="domain" description="Zn(2)-C6 fungal-type" evidence="4">
    <location>
        <begin position="29"/>
        <end position="59"/>
    </location>
</feature>
<evidence type="ECO:0000256" key="1">
    <source>
        <dbReference type="ARBA" id="ARBA00004123"/>
    </source>
</evidence>
<dbReference type="AlphaFoldDB" id="A0A8H4PQH1"/>
<dbReference type="Pfam" id="PF00172">
    <property type="entry name" value="Zn_clus"/>
    <property type="match status" value="1"/>
</dbReference>
<evidence type="ECO:0000313" key="6">
    <source>
        <dbReference type="Proteomes" id="UP000557566"/>
    </source>
</evidence>
<evidence type="ECO:0000256" key="3">
    <source>
        <dbReference type="SAM" id="MobiDB-lite"/>
    </source>
</evidence>
<dbReference type="SMART" id="SM00066">
    <property type="entry name" value="GAL4"/>
    <property type="match status" value="1"/>
</dbReference>
<dbReference type="PROSITE" id="PS00463">
    <property type="entry name" value="ZN2_CY6_FUNGAL_1"/>
    <property type="match status" value="1"/>
</dbReference>
<dbReference type="InterPro" id="IPR021858">
    <property type="entry name" value="Fun_TF"/>
</dbReference>
<dbReference type="Proteomes" id="UP000557566">
    <property type="component" value="Unassembled WGS sequence"/>
</dbReference>
<dbReference type="GO" id="GO:0000976">
    <property type="term" value="F:transcription cis-regulatory region binding"/>
    <property type="evidence" value="ECO:0007669"/>
    <property type="project" value="TreeGrafter"/>
</dbReference>
<dbReference type="PANTHER" id="PTHR37534">
    <property type="entry name" value="TRANSCRIPTIONAL ACTIVATOR PROTEIN UGA3"/>
    <property type="match status" value="1"/>
</dbReference>
<keyword evidence="2" id="KW-0539">Nucleus</keyword>